<evidence type="ECO:0008006" key="4">
    <source>
        <dbReference type="Google" id="ProtNLM"/>
    </source>
</evidence>
<dbReference type="PANTHER" id="PTHR47150">
    <property type="entry name" value="OS12G0169200 PROTEIN"/>
    <property type="match status" value="1"/>
</dbReference>
<sequence length="402" mass="46610">MLSSSNYNFEGSDDENSDDENFDNAFDDAFDQHFDQTFENLVRAYGGQEEQRPERKNAETPTYPENLFRRRFRMNRRLFMHIVDRFSNEVQFFRQKKDGRGRLGLSTLQKCTAAIRVLAYGTAADTVDEYLRLGETTTRLCVKKFVEGIIYLFGDEYLRRPTPADLQRLLDIGEHRGFSGMIGSIDCMHGEWKNCPTAWNGQYSRGLGTLNDINVLDCSPVFDHIINGQAPQVTYFVNGREYHLAYYLTDGIYPKWANFIKSIPIPQGPKALLFAQRQEAVRKDVERAFGVLQARFAIVKNLAFFWDKVKIENIMRACIIFHNMIVEDERDGYTQFNVSEFLQGEDTGSSHVDLAYSTDMPSNIANMMAVRTRIRDKQMHQQLKADLVEHIWRKFGRDEDNN</sequence>
<keyword evidence="3" id="KW-1185">Reference proteome</keyword>
<dbReference type="Proteomes" id="UP000032141">
    <property type="component" value="Chromosome C1"/>
</dbReference>
<dbReference type="InterPro" id="IPR006912">
    <property type="entry name" value="Harbinger_derived_prot"/>
</dbReference>
<dbReference type="Gramene" id="Bo1g057600.1">
    <property type="protein sequence ID" value="Bo1g057600.1"/>
    <property type="gene ID" value="Bo1g057600"/>
</dbReference>
<dbReference type="PANTHER" id="PTHR47150:SF5">
    <property type="entry name" value="OS07G0546750 PROTEIN"/>
    <property type="match status" value="1"/>
</dbReference>
<protein>
    <recommendedName>
        <fullName evidence="4">DDE Tnp4 domain-containing protein</fullName>
    </recommendedName>
</protein>
<dbReference type="EnsemblPlants" id="Bo1g057600.1">
    <property type="protein sequence ID" value="Bo1g057600.1"/>
    <property type="gene ID" value="Bo1g057600"/>
</dbReference>
<evidence type="ECO:0000313" key="3">
    <source>
        <dbReference type="Proteomes" id="UP000032141"/>
    </source>
</evidence>
<evidence type="ECO:0000256" key="1">
    <source>
        <dbReference type="SAM" id="MobiDB-lite"/>
    </source>
</evidence>
<dbReference type="eggNOG" id="ENOG502QR5Z">
    <property type="taxonomic scope" value="Eukaryota"/>
</dbReference>
<feature type="compositionally biased region" description="Acidic residues" evidence="1">
    <location>
        <begin position="11"/>
        <end position="25"/>
    </location>
</feature>
<dbReference type="HOGENOM" id="CLU_012390_1_2_1"/>
<feature type="region of interest" description="Disordered" evidence="1">
    <location>
        <begin position="1"/>
        <end position="25"/>
    </location>
</feature>
<evidence type="ECO:0000313" key="2">
    <source>
        <dbReference type="EnsemblPlants" id="Bo1g057600.1"/>
    </source>
</evidence>
<name>A0A0D3A863_BRAOL</name>
<dbReference type="Pfam" id="PF04827">
    <property type="entry name" value="Plant_tran"/>
    <property type="match status" value="2"/>
</dbReference>
<accession>A0A0D3A863</accession>
<dbReference type="AlphaFoldDB" id="A0A0D3A863"/>
<organism evidence="2 3">
    <name type="scientific">Brassica oleracea var. oleracea</name>
    <dbReference type="NCBI Taxonomy" id="109376"/>
    <lineage>
        <taxon>Eukaryota</taxon>
        <taxon>Viridiplantae</taxon>
        <taxon>Streptophyta</taxon>
        <taxon>Embryophyta</taxon>
        <taxon>Tracheophyta</taxon>
        <taxon>Spermatophyta</taxon>
        <taxon>Magnoliopsida</taxon>
        <taxon>eudicotyledons</taxon>
        <taxon>Gunneridae</taxon>
        <taxon>Pentapetalae</taxon>
        <taxon>rosids</taxon>
        <taxon>malvids</taxon>
        <taxon>Brassicales</taxon>
        <taxon>Brassicaceae</taxon>
        <taxon>Brassiceae</taxon>
        <taxon>Brassica</taxon>
    </lineage>
</organism>
<reference evidence="2 3" key="1">
    <citation type="journal article" date="2014" name="Genome Biol.">
        <title>Transcriptome and methylome profiling reveals relics of genome dominance in the mesopolyploid Brassica oleracea.</title>
        <authorList>
            <person name="Parkin I.A."/>
            <person name="Koh C."/>
            <person name="Tang H."/>
            <person name="Robinson S.J."/>
            <person name="Kagale S."/>
            <person name="Clarke W.E."/>
            <person name="Town C.D."/>
            <person name="Nixon J."/>
            <person name="Krishnakumar V."/>
            <person name="Bidwell S.L."/>
            <person name="Denoeud F."/>
            <person name="Belcram H."/>
            <person name="Links M.G."/>
            <person name="Just J."/>
            <person name="Clarke C."/>
            <person name="Bender T."/>
            <person name="Huebert T."/>
            <person name="Mason A.S."/>
            <person name="Pires J.C."/>
            <person name="Barker G."/>
            <person name="Moore J."/>
            <person name="Walley P.G."/>
            <person name="Manoli S."/>
            <person name="Batley J."/>
            <person name="Edwards D."/>
            <person name="Nelson M.N."/>
            <person name="Wang X."/>
            <person name="Paterson A.H."/>
            <person name="King G."/>
            <person name="Bancroft I."/>
            <person name="Chalhoub B."/>
            <person name="Sharpe A.G."/>
        </authorList>
    </citation>
    <scope>NUCLEOTIDE SEQUENCE</scope>
    <source>
        <strain evidence="2 3">cv. TO1000</strain>
    </source>
</reference>
<proteinExistence type="predicted"/>
<reference evidence="2" key="2">
    <citation type="submission" date="2015-03" db="UniProtKB">
        <authorList>
            <consortium name="EnsemblPlants"/>
        </authorList>
    </citation>
    <scope>IDENTIFICATION</scope>
</reference>